<evidence type="ECO:0000256" key="3">
    <source>
        <dbReference type="ARBA" id="ARBA00022827"/>
    </source>
</evidence>
<dbReference type="PRINTS" id="PR00420">
    <property type="entry name" value="RNGMNOXGNASE"/>
</dbReference>
<dbReference type="Proteomes" id="UP000284842">
    <property type="component" value="Unassembled WGS sequence"/>
</dbReference>
<gene>
    <name evidence="6" type="ORF">CVT24_012113</name>
</gene>
<dbReference type="Pfam" id="PF01494">
    <property type="entry name" value="FAD_binding_3"/>
    <property type="match status" value="1"/>
</dbReference>
<proteinExistence type="predicted"/>
<organism evidence="6 7">
    <name type="scientific">Panaeolus cyanescens</name>
    <dbReference type="NCBI Taxonomy" id="181874"/>
    <lineage>
        <taxon>Eukaryota</taxon>
        <taxon>Fungi</taxon>
        <taxon>Dikarya</taxon>
        <taxon>Basidiomycota</taxon>
        <taxon>Agaricomycotina</taxon>
        <taxon>Agaricomycetes</taxon>
        <taxon>Agaricomycetidae</taxon>
        <taxon>Agaricales</taxon>
        <taxon>Agaricineae</taxon>
        <taxon>Galeropsidaceae</taxon>
        <taxon>Panaeolus</taxon>
    </lineage>
</organism>
<dbReference type="Gene3D" id="3.50.50.60">
    <property type="entry name" value="FAD/NAD(P)-binding domain"/>
    <property type="match status" value="1"/>
</dbReference>
<evidence type="ECO:0000259" key="5">
    <source>
        <dbReference type="Pfam" id="PF01494"/>
    </source>
</evidence>
<evidence type="ECO:0000256" key="1">
    <source>
        <dbReference type="ARBA" id="ARBA00001974"/>
    </source>
</evidence>
<dbReference type="InterPro" id="IPR002938">
    <property type="entry name" value="FAD-bd"/>
</dbReference>
<accession>A0A409VHI6</accession>
<dbReference type="PANTHER" id="PTHR43004">
    <property type="entry name" value="TRK SYSTEM POTASSIUM UPTAKE PROTEIN"/>
    <property type="match status" value="1"/>
</dbReference>
<dbReference type="InterPro" id="IPR050641">
    <property type="entry name" value="RIFMO-like"/>
</dbReference>
<evidence type="ECO:0000313" key="7">
    <source>
        <dbReference type="Proteomes" id="UP000284842"/>
    </source>
</evidence>
<dbReference type="GO" id="GO:0016709">
    <property type="term" value="F:oxidoreductase activity, acting on paired donors, with incorporation or reduction of molecular oxygen, NAD(P)H as one donor, and incorporation of one atom of oxygen"/>
    <property type="evidence" value="ECO:0007669"/>
    <property type="project" value="UniProtKB-ARBA"/>
</dbReference>
<keyword evidence="7" id="KW-1185">Reference proteome</keyword>
<keyword evidence="4" id="KW-0560">Oxidoreductase</keyword>
<dbReference type="PANTHER" id="PTHR43004:SF19">
    <property type="entry name" value="BINDING MONOOXYGENASE, PUTATIVE (JCVI)-RELATED"/>
    <property type="match status" value="1"/>
</dbReference>
<evidence type="ECO:0000256" key="2">
    <source>
        <dbReference type="ARBA" id="ARBA00022630"/>
    </source>
</evidence>
<dbReference type="InParanoid" id="A0A409VHI6"/>
<dbReference type="SUPFAM" id="SSF51905">
    <property type="entry name" value="FAD/NAD(P)-binding domain"/>
    <property type="match status" value="1"/>
</dbReference>
<dbReference type="EMBL" id="NHTK01006060">
    <property type="protein sequence ID" value="PPQ65695.1"/>
    <property type="molecule type" value="Genomic_DNA"/>
</dbReference>
<reference evidence="6 7" key="1">
    <citation type="journal article" date="2018" name="Evol. Lett.">
        <title>Horizontal gene cluster transfer increased hallucinogenic mushroom diversity.</title>
        <authorList>
            <person name="Reynolds H.T."/>
            <person name="Vijayakumar V."/>
            <person name="Gluck-Thaler E."/>
            <person name="Korotkin H.B."/>
            <person name="Matheny P.B."/>
            <person name="Slot J.C."/>
        </authorList>
    </citation>
    <scope>NUCLEOTIDE SEQUENCE [LARGE SCALE GENOMIC DNA]</scope>
    <source>
        <strain evidence="6 7">2629</strain>
    </source>
</reference>
<protein>
    <recommendedName>
        <fullName evidence="5">FAD-binding domain-containing protein</fullName>
    </recommendedName>
</protein>
<dbReference type="InterPro" id="IPR036188">
    <property type="entry name" value="FAD/NAD-bd_sf"/>
</dbReference>
<dbReference type="AlphaFoldDB" id="A0A409VHI6"/>
<dbReference type="OrthoDB" id="2690153at2759"/>
<comment type="cofactor">
    <cofactor evidence="1">
        <name>FAD</name>
        <dbReference type="ChEBI" id="CHEBI:57692"/>
    </cofactor>
</comment>
<keyword evidence="3" id="KW-0274">FAD</keyword>
<keyword evidence="2" id="KW-0285">Flavoprotein</keyword>
<dbReference type="STRING" id="181874.A0A409VHI6"/>
<name>A0A409VHI6_9AGAR</name>
<dbReference type="Gene3D" id="3.40.30.120">
    <property type="match status" value="1"/>
</dbReference>
<evidence type="ECO:0000256" key="4">
    <source>
        <dbReference type="ARBA" id="ARBA00023002"/>
    </source>
</evidence>
<dbReference type="GO" id="GO:0071949">
    <property type="term" value="F:FAD binding"/>
    <property type="evidence" value="ECO:0007669"/>
    <property type="project" value="InterPro"/>
</dbReference>
<comment type="caution">
    <text evidence="6">The sequence shown here is derived from an EMBL/GenBank/DDBJ whole genome shotgun (WGS) entry which is preliminary data.</text>
</comment>
<sequence>MAIDNQGSILISGAGPTGLALAIALRKNGVPVRIISKAIEPQHGQRGSGVSPRTLELHTILGTAPKILEVAVPIPPAHAYDPQDGTTIIKNFSLMPSREPTPHIPLNNYFMIGQNYHEAILREYLEELGTVVEHGTELQSFTQTGDGVQVTLVNHANGGSTETVKVPWLVGADGAHSVVRKGLGLEFLGETKSENKILICDIKVEGTREVGLTCYGGSGADALTSIVLSRPSGQKDNILWLAFMGHGIDAESMVNSREKTIETFYEISKRRDIKFGDLVASAIYCPNIRMVKKMRVDRVFVLGDAAHCHSPTGGQGLNSSIQDSINLGWKLAMAYHGSGSLKLLDSFDEERLPVIAAMLNKTTDLLETNIRSEEGITAQRSTDFLQLGVNYRNSSIILSDKSEKENARWLAYNPESETAALPGDRAPDAPSLIDVNTGAKTNIFSILSPSMHTILLFGAPSNSYDDILDTLKQLPSGLAQTVRIHPQGVDGSNLNAVDGVTFQVTVRDEGGYAAAGYNVEDSHKTWAVIIRPDGIVGARVGSGEGITDYFKLVLA</sequence>
<dbReference type="Gene3D" id="3.30.70.2450">
    <property type="match status" value="1"/>
</dbReference>
<feature type="domain" description="FAD-binding" evidence="5">
    <location>
        <begin position="9"/>
        <end position="361"/>
    </location>
</feature>
<evidence type="ECO:0000313" key="6">
    <source>
        <dbReference type="EMBL" id="PPQ65695.1"/>
    </source>
</evidence>